<dbReference type="InterPro" id="IPR010237">
    <property type="entry name" value="Pyr-5-nucltdase"/>
</dbReference>
<dbReference type="PANTHER" id="PTHR12725">
    <property type="entry name" value="HALOACID DEHALOGENASE-LIKE HYDROLASE"/>
    <property type="match status" value="1"/>
</dbReference>
<comment type="caution">
    <text evidence="1">The sequence shown here is derived from an EMBL/GenBank/DDBJ whole genome shotgun (WGS) entry which is preliminary data.</text>
</comment>
<name>A0A8T2SF99_CERRI</name>
<evidence type="ECO:0000313" key="1">
    <source>
        <dbReference type="EMBL" id="KAH7331539.1"/>
    </source>
</evidence>
<dbReference type="OMA" id="VCKPFAN"/>
<sequence length="254" mass="28326">MECLIFDLDDTLYPLSSGISAACTNNIVEFMVERLDVPAEEALQLSRSLYKAHGTSMAGLVSLGYTFDFDEFHQFVHGRLPYDVLCPDFALRSLLLSLPHRKLVFTNADRIHAEKVLSRLGVQDCFERVICFETFNKNGCANIVCKPSLEAFQRALSIAGVDPSRTLFFDDSLRNIEAARLTGLRAVLVGQSMRGMPCIETVHDLKNALPILWQTIEEEDVVDELMLKPSDELIHNPSEETRTVSSEVVSVAAS</sequence>
<dbReference type="SFLD" id="SFLDS00003">
    <property type="entry name" value="Haloacid_Dehalogenase"/>
    <property type="match status" value="1"/>
</dbReference>
<dbReference type="SFLD" id="SFLDG01132">
    <property type="entry name" value="C1.5.3:_5'-Nucleotidase_Like"/>
    <property type="match status" value="1"/>
</dbReference>
<dbReference type="InterPro" id="IPR023214">
    <property type="entry name" value="HAD_sf"/>
</dbReference>
<dbReference type="PANTHER" id="PTHR12725:SF117">
    <property type="entry name" value="HALOACID DEHALOGENASE-LIKE HYDROLASE"/>
    <property type="match status" value="1"/>
</dbReference>
<dbReference type="SUPFAM" id="SSF56784">
    <property type="entry name" value="HAD-like"/>
    <property type="match status" value="1"/>
</dbReference>
<dbReference type="NCBIfam" id="TIGR01993">
    <property type="entry name" value="Pyr-5-nucltdase"/>
    <property type="match status" value="1"/>
</dbReference>
<dbReference type="SFLD" id="SFLDG01129">
    <property type="entry name" value="C1.5:_HAD__Beta-PGM__Phosphata"/>
    <property type="match status" value="1"/>
</dbReference>
<gene>
    <name evidence="1" type="ORF">KP509_20G039300</name>
</gene>
<dbReference type="OrthoDB" id="1065058at2759"/>
<protein>
    <submittedName>
        <fullName evidence="1">Uncharacterized protein</fullName>
    </submittedName>
</protein>
<dbReference type="InterPro" id="IPR036412">
    <property type="entry name" value="HAD-like_sf"/>
</dbReference>
<dbReference type="AlphaFoldDB" id="A0A8T2SF99"/>
<reference evidence="1" key="1">
    <citation type="submission" date="2021-08" db="EMBL/GenBank/DDBJ databases">
        <title>WGS assembly of Ceratopteris richardii.</title>
        <authorList>
            <person name="Marchant D.B."/>
            <person name="Chen G."/>
            <person name="Jenkins J."/>
            <person name="Shu S."/>
            <person name="Leebens-Mack J."/>
            <person name="Grimwood J."/>
            <person name="Schmutz J."/>
            <person name="Soltis P."/>
            <person name="Soltis D."/>
            <person name="Chen Z.-H."/>
        </authorList>
    </citation>
    <scope>NUCLEOTIDE SEQUENCE</scope>
    <source>
        <strain evidence="1">Whitten #5841</strain>
        <tissue evidence="1">Leaf</tissue>
    </source>
</reference>
<dbReference type="Proteomes" id="UP000825935">
    <property type="component" value="Chromosome 20"/>
</dbReference>
<dbReference type="InterPro" id="IPR006439">
    <property type="entry name" value="HAD-SF_hydro_IA"/>
</dbReference>
<dbReference type="Pfam" id="PF00702">
    <property type="entry name" value="Hydrolase"/>
    <property type="match status" value="1"/>
</dbReference>
<dbReference type="NCBIfam" id="TIGR01509">
    <property type="entry name" value="HAD-SF-IA-v3"/>
    <property type="match status" value="1"/>
</dbReference>
<dbReference type="CDD" id="cd02604">
    <property type="entry name" value="HAD_5NT"/>
    <property type="match status" value="1"/>
</dbReference>
<accession>A0A8T2SF99</accession>
<evidence type="ECO:0000313" key="2">
    <source>
        <dbReference type="Proteomes" id="UP000825935"/>
    </source>
</evidence>
<proteinExistence type="predicted"/>
<dbReference type="Gene3D" id="1.10.150.450">
    <property type="match status" value="1"/>
</dbReference>
<dbReference type="EMBL" id="CM035425">
    <property type="protein sequence ID" value="KAH7331539.1"/>
    <property type="molecule type" value="Genomic_DNA"/>
</dbReference>
<organism evidence="1 2">
    <name type="scientific">Ceratopteris richardii</name>
    <name type="common">Triangle waterfern</name>
    <dbReference type="NCBI Taxonomy" id="49495"/>
    <lineage>
        <taxon>Eukaryota</taxon>
        <taxon>Viridiplantae</taxon>
        <taxon>Streptophyta</taxon>
        <taxon>Embryophyta</taxon>
        <taxon>Tracheophyta</taxon>
        <taxon>Polypodiopsida</taxon>
        <taxon>Polypodiidae</taxon>
        <taxon>Polypodiales</taxon>
        <taxon>Pteridineae</taxon>
        <taxon>Pteridaceae</taxon>
        <taxon>Parkerioideae</taxon>
        <taxon>Ceratopteris</taxon>
    </lineage>
</organism>
<dbReference type="Gene3D" id="3.40.50.1000">
    <property type="entry name" value="HAD superfamily/HAD-like"/>
    <property type="match status" value="1"/>
</dbReference>
<keyword evidence="2" id="KW-1185">Reference proteome</keyword>